<dbReference type="InterPro" id="IPR025949">
    <property type="entry name" value="PapC-like_C"/>
</dbReference>
<dbReference type="InterPro" id="IPR042186">
    <property type="entry name" value="FimD_plug_dom"/>
</dbReference>
<feature type="compositionally biased region" description="Low complexity" evidence="9">
    <location>
        <begin position="43"/>
        <end position="64"/>
    </location>
</feature>
<dbReference type="InterPro" id="IPR037224">
    <property type="entry name" value="PapC_N_sf"/>
</dbReference>
<proteinExistence type="inferred from homology"/>
<evidence type="ECO:0000256" key="5">
    <source>
        <dbReference type="ARBA" id="ARBA00022692"/>
    </source>
</evidence>
<keyword evidence="3" id="KW-0813">Transport</keyword>
<evidence type="ECO:0000256" key="3">
    <source>
        <dbReference type="ARBA" id="ARBA00022448"/>
    </source>
</evidence>
<dbReference type="InterPro" id="IPR025885">
    <property type="entry name" value="PapC_N"/>
</dbReference>
<dbReference type="Pfam" id="PF13953">
    <property type="entry name" value="PapC_C"/>
    <property type="match status" value="1"/>
</dbReference>
<dbReference type="PANTHER" id="PTHR30451">
    <property type="entry name" value="OUTER MEMBRANE USHER PROTEIN"/>
    <property type="match status" value="1"/>
</dbReference>
<evidence type="ECO:0000256" key="10">
    <source>
        <dbReference type="SAM" id="SignalP"/>
    </source>
</evidence>
<dbReference type="InterPro" id="IPR000015">
    <property type="entry name" value="Fimb_usher"/>
</dbReference>
<evidence type="ECO:0000256" key="7">
    <source>
        <dbReference type="ARBA" id="ARBA00023136"/>
    </source>
</evidence>
<name>A0ABS8JP37_9BURK</name>
<comment type="subcellular location">
    <subcellularLocation>
        <location evidence="1">Cell outer membrane</location>
        <topology evidence="1">Multi-pass membrane protein</topology>
    </subcellularLocation>
</comment>
<accession>A0ABS8JP37</accession>
<evidence type="ECO:0000256" key="6">
    <source>
        <dbReference type="ARBA" id="ARBA00022729"/>
    </source>
</evidence>
<dbReference type="PANTHER" id="PTHR30451:SF20">
    <property type="entry name" value="FIMBRIAE USHER"/>
    <property type="match status" value="1"/>
</dbReference>
<sequence>MSVRARGRASSSGPLPRHVPLALLVAALGNAWAGEAAPVVTAETTETAAPDESARASAGDAPEAAGDDAYRFDSRLLLGSPLRVTDIERFNKANTIEPGTYEADLYVNDVFFERRTIEFRKSANAQVQPCLSDALLDAAGVLVGEVADTRADTRGASAVAGETGAADAHAPAAVETTPDHACVALSERVPGATASFDQARLRVNLTVPQARMKQVARGSVDISQLDAGTTAAYFNYDTNAYTSSSYGIRSDSLYTGINAGLNVGLWRFHEQAAYTWSGSGGARQSNWNNIRAYAERPLPQLNSQITLGQSFTGGNLLSSVAYTGVHLETDDRMLPESMRGYAPVVNGVARTNARVIVSQNGNIIYQSSVAPGPFAIRDLNPTSYQGDLSVQVIEADGQVSTFSVPFSALPNSLRPGVSHYSFTAGQVRQVEGSNAKFVDLTYERGLTNLLTANGGLRVSDRYQSVLGGVVLGTRAGAFGANLAWSNARDANGQPVNGWRSSLNYSHTIQQTGTTLALAGYRYSTRGYRDFVDSLGSQAAEERGDAWSSTTYQQRDQATVNINQTLGGYGALSLSGALTSYYGGRPRDTQFQFSYNNHYRAISYNLSFIRQKSSTLYSTGMPNLVTGSRAAVTSADSSNLYMLTVSIPLGNSASVSGSVASGTGQGTSLQASVSGTVDAAKTLSYGLSAAAQTDNAARTASANLQKNFSNVTAGGNYTQGNGFWQAGVNARGAAVLHPGGLTLGPYVGDTFGVVEAKGAQGAQVRNGLGAKIDRWGFAIVPWLTPYQYNDVALDAKGINQNAELTTNQLRVAPYAGSIVRLRFDTRTGHALLIEATQADGTPLPLGANVLDGDAHGAVIGVVGQGGLVYARVPKDEGRVTVKWSDDEDGWCSLPYRVAKEDRQAPLIRVENAHCVAPASSLQARNDADGSGSH</sequence>
<dbReference type="SUPFAM" id="SSF141729">
    <property type="entry name" value="FimD N-terminal domain-like"/>
    <property type="match status" value="1"/>
</dbReference>
<dbReference type="Gene3D" id="2.60.40.2610">
    <property type="entry name" value="Outer membrane usher protein FimD, plug domain"/>
    <property type="match status" value="1"/>
</dbReference>
<feature type="domain" description="PapC-like C-terminal" evidence="11">
    <location>
        <begin position="831"/>
        <end position="896"/>
    </location>
</feature>
<evidence type="ECO:0000256" key="1">
    <source>
        <dbReference type="ARBA" id="ARBA00004571"/>
    </source>
</evidence>
<reference evidence="13 14" key="1">
    <citation type="submission" date="2021-11" db="EMBL/GenBank/DDBJ databases">
        <authorList>
            <person name="Oh E.-T."/>
            <person name="Kim S.-B."/>
        </authorList>
    </citation>
    <scope>NUCLEOTIDE SEQUENCE [LARGE SCALE GENOMIC DNA]</scope>
    <source>
        <strain evidence="13 14">MMS20-SJTR3</strain>
    </source>
</reference>
<evidence type="ECO:0000256" key="4">
    <source>
        <dbReference type="ARBA" id="ARBA00022452"/>
    </source>
</evidence>
<keyword evidence="5" id="KW-0812">Transmembrane</keyword>
<dbReference type="Pfam" id="PF00577">
    <property type="entry name" value="Usher"/>
    <property type="match status" value="1"/>
</dbReference>
<keyword evidence="8" id="KW-0998">Cell outer membrane</keyword>
<evidence type="ECO:0000256" key="9">
    <source>
        <dbReference type="SAM" id="MobiDB-lite"/>
    </source>
</evidence>
<dbReference type="Gene3D" id="2.60.40.3110">
    <property type="match status" value="1"/>
</dbReference>
<feature type="domain" description="PapC N-terminal" evidence="12">
    <location>
        <begin position="72"/>
        <end position="240"/>
    </location>
</feature>
<evidence type="ECO:0000259" key="12">
    <source>
        <dbReference type="Pfam" id="PF13954"/>
    </source>
</evidence>
<dbReference type="Gene3D" id="2.60.40.2070">
    <property type="match status" value="1"/>
</dbReference>
<feature type="chain" id="PRO_5045404444" evidence="10">
    <location>
        <begin position="34"/>
        <end position="932"/>
    </location>
</feature>
<dbReference type="Pfam" id="PF13954">
    <property type="entry name" value="PapC_N"/>
    <property type="match status" value="1"/>
</dbReference>
<evidence type="ECO:0000313" key="14">
    <source>
        <dbReference type="Proteomes" id="UP001431019"/>
    </source>
</evidence>
<feature type="signal peptide" evidence="10">
    <location>
        <begin position="1"/>
        <end position="33"/>
    </location>
</feature>
<evidence type="ECO:0000259" key="11">
    <source>
        <dbReference type="Pfam" id="PF13953"/>
    </source>
</evidence>
<dbReference type="Gene3D" id="3.10.20.410">
    <property type="match status" value="1"/>
</dbReference>
<dbReference type="RefSeq" id="WP_230507743.1">
    <property type="nucleotide sequence ID" value="NZ_JAJITD010000001.1"/>
</dbReference>
<evidence type="ECO:0000256" key="2">
    <source>
        <dbReference type="ARBA" id="ARBA00008064"/>
    </source>
</evidence>
<feature type="region of interest" description="Disordered" evidence="9">
    <location>
        <begin position="43"/>
        <end position="65"/>
    </location>
</feature>
<dbReference type="InterPro" id="IPR043142">
    <property type="entry name" value="PapC-like_C_sf"/>
</dbReference>
<gene>
    <name evidence="13" type="ORF">LJ656_02830</name>
</gene>
<keyword evidence="6 10" id="KW-0732">Signal</keyword>
<evidence type="ECO:0000313" key="13">
    <source>
        <dbReference type="EMBL" id="MCC8391509.1"/>
    </source>
</evidence>
<organism evidence="13 14">
    <name type="scientific">Paraburkholderia sejongensis</name>
    <dbReference type="NCBI Taxonomy" id="2886946"/>
    <lineage>
        <taxon>Bacteria</taxon>
        <taxon>Pseudomonadati</taxon>
        <taxon>Pseudomonadota</taxon>
        <taxon>Betaproteobacteria</taxon>
        <taxon>Burkholderiales</taxon>
        <taxon>Burkholderiaceae</taxon>
        <taxon>Paraburkholderia</taxon>
    </lineage>
</organism>
<keyword evidence="14" id="KW-1185">Reference proteome</keyword>
<protein>
    <submittedName>
        <fullName evidence="13">Fimbrial biogenesis outer membrane usher protein</fullName>
    </submittedName>
</protein>
<dbReference type="Proteomes" id="UP001431019">
    <property type="component" value="Unassembled WGS sequence"/>
</dbReference>
<keyword evidence="4" id="KW-1134">Transmembrane beta strand</keyword>
<comment type="similarity">
    <text evidence="2">Belongs to the fimbrial export usher family.</text>
</comment>
<comment type="caution">
    <text evidence="13">The sequence shown here is derived from an EMBL/GenBank/DDBJ whole genome shotgun (WGS) entry which is preliminary data.</text>
</comment>
<keyword evidence="7" id="KW-0472">Membrane</keyword>
<dbReference type="EMBL" id="JAJITD010000001">
    <property type="protein sequence ID" value="MCC8391509.1"/>
    <property type="molecule type" value="Genomic_DNA"/>
</dbReference>
<evidence type="ECO:0000256" key="8">
    <source>
        <dbReference type="ARBA" id="ARBA00023237"/>
    </source>
</evidence>